<protein>
    <submittedName>
        <fullName evidence="1">Uncharacterized protein</fullName>
    </submittedName>
</protein>
<sequence length="207" mass="23188">MERNQHKTKNYYDRVMPRVNSISRSSLKSNPNITRHDTSSVRLGGKASISNLSSGVISELPTVLRDYIPQNVKSKKIIHSTKPKRTLQSLDLKKSSLQIKNVKSAKNLHAQSSAPAILNLDEVDLSSSLSHVRQCYSSRSHTRLKELKEEIKEYGNIQKTKNLCGRLYQSCGVLLNEEGKVAADKAVQAEKIDESSPSQRYVLSVQI</sequence>
<accession>A0A821QW04</accession>
<comment type="caution">
    <text evidence="1">The sequence shown here is derived from an EMBL/GenBank/DDBJ whole genome shotgun (WGS) entry which is preliminary data.</text>
</comment>
<organism evidence="1 2">
    <name type="scientific">Pieris macdunnoughi</name>
    <dbReference type="NCBI Taxonomy" id="345717"/>
    <lineage>
        <taxon>Eukaryota</taxon>
        <taxon>Metazoa</taxon>
        <taxon>Ecdysozoa</taxon>
        <taxon>Arthropoda</taxon>
        <taxon>Hexapoda</taxon>
        <taxon>Insecta</taxon>
        <taxon>Pterygota</taxon>
        <taxon>Neoptera</taxon>
        <taxon>Endopterygota</taxon>
        <taxon>Lepidoptera</taxon>
        <taxon>Glossata</taxon>
        <taxon>Ditrysia</taxon>
        <taxon>Papilionoidea</taxon>
        <taxon>Pieridae</taxon>
        <taxon>Pierinae</taxon>
        <taxon>Pieris</taxon>
    </lineage>
</organism>
<evidence type="ECO:0000313" key="2">
    <source>
        <dbReference type="Proteomes" id="UP000663880"/>
    </source>
</evidence>
<keyword evidence="2" id="KW-1185">Reference proteome</keyword>
<dbReference type="Proteomes" id="UP000663880">
    <property type="component" value="Unassembled WGS sequence"/>
</dbReference>
<evidence type="ECO:0000313" key="1">
    <source>
        <dbReference type="EMBL" id="CAF4831711.1"/>
    </source>
</evidence>
<reference evidence="1" key="1">
    <citation type="submission" date="2021-02" db="EMBL/GenBank/DDBJ databases">
        <authorList>
            <person name="Steward A R."/>
        </authorList>
    </citation>
    <scope>NUCLEOTIDE SEQUENCE</scope>
</reference>
<dbReference type="OrthoDB" id="7468703at2759"/>
<name>A0A821QW04_9NEOP</name>
<dbReference type="EMBL" id="CAJOBZ010000010">
    <property type="protein sequence ID" value="CAF4831711.1"/>
    <property type="molecule type" value="Genomic_DNA"/>
</dbReference>
<proteinExistence type="predicted"/>
<gene>
    <name evidence="1" type="ORF">PMACD_LOCUS5380</name>
</gene>
<dbReference type="AlphaFoldDB" id="A0A821QW04"/>